<gene>
    <name evidence="1" type="primary">14</name>
</gene>
<sequence length="223" mass="26543">MADQPSRIPERPELVDRYWQKFIDANGTQADRHSFEALQWFQRRVSKDMKVQAKSIIKAQTMYKRATRAQRNFIGKMFLFEYEAQEAGHAETGMYDRFPMVFFFNVVQTQQGHTLLYGLNIHYLTPKERMLFFRALMKLKVTKKWTPDAKLRLTWELIKQVANTKMAEKAVHAYRVDRLKSWFTQIPSEDWQIAAFLRVERWVAAPNRESLSLSDARRMVTRN</sequence>
<proteinExistence type="predicted"/>
<protein>
    <submittedName>
        <fullName evidence="1">Gp2 DNA end protector protein</fullName>
    </submittedName>
</protein>
<name>C9DFY6_BPW14</name>
<dbReference type="RefSeq" id="YP_003358869.1">
    <property type="nucleotide sequence ID" value="NC_013697.1"/>
</dbReference>
<dbReference type="OrthoDB" id="4606at10239"/>
<organism evidence="1 2">
    <name type="scientific">Delftia phage PhiW-14</name>
    <name type="common">Deftia acidovorans bacteriophage phiW-14</name>
    <dbReference type="NCBI Taxonomy" id="665032"/>
    <lineage>
        <taxon>Viruses</taxon>
        <taxon>Duplodnaviria</taxon>
        <taxon>Heunggongvirae</taxon>
        <taxon>Uroviricota</taxon>
        <taxon>Caudoviricetes</taxon>
        <taxon>Ionavirus</taxon>
        <taxon>Ionavirus W14</taxon>
    </lineage>
</organism>
<reference evidence="2" key="1">
    <citation type="submission" date="2009-07" db="EMBL/GenBank/DDBJ databases">
        <authorList>
            <person name="Kropinski A.M."/>
            <person name="Villegas A."/>
            <person name="Lingohr E.J."/>
        </authorList>
    </citation>
    <scope>NUCLEOTIDE SEQUENCE [LARGE SCALE GENOMIC DNA]</scope>
</reference>
<dbReference type="GeneID" id="8683961"/>
<organismHost>
    <name type="scientific">Delftia acidovorans</name>
    <name type="common">Pseudomonas acidovorans</name>
    <name type="synonym">Comamonas acidovorans</name>
    <dbReference type="NCBI Taxonomy" id="80866"/>
</organismHost>
<evidence type="ECO:0000313" key="1">
    <source>
        <dbReference type="EMBL" id="ACV50037.1"/>
    </source>
</evidence>
<evidence type="ECO:0000313" key="2">
    <source>
        <dbReference type="Proteomes" id="UP000008986"/>
    </source>
</evidence>
<accession>C9DFY6</accession>
<dbReference type="EMBL" id="GQ357915">
    <property type="protein sequence ID" value="ACV50037.1"/>
    <property type="molecule type" value="Genomic_DNA"/>
</dbReference>
<dbReference type="Proteomes" id="UP000008986">
    <property type="component" value="Segment"/>
</dbReference>
<dbReference type="KEGG" id="vg:8683961"/>
<keyword evidence="2" id="KW-1185">Reference proteome</keyword>